<dbReference type="EMBL" id="VBRY01000001">
    <property type="protein sequence ID" value="TLS69200.1"/>
    <property type="molecule type" value="Genomic_DNA"/>
</dbReference>
<dbReference type="InterPro" id="IPR011006">
    <property type="entry name" value="CheY-like_superfamily"/>
</dbReference>
<feature type="domain" description="Response regulatory" evidence="3">
    <location>
        <begin position="3"/>
        <end position="117"/>
    </location>
</feature>
<keyword evidence="1 2" id="KW-0597">Phosphoprotein</keyword>
<dbReference type="InterPro" id="IPR050595">
    <property type="entry name" value="Bact_response_regulator"/>
</dbReference>
<dbReference type="PANTHER" id="PTHR44591">
    <property type="entry name" value="STRESS RESPONSE REGULATOR PROTEIN 1"/>
    <property type="match status" value="1"/>
</dbReference>
<dbReference type="Pfam" id="PF00072">
    <property type="entry name" value="Response_reg"/>
    <property type="match status" value="1"/>
</dbReference>
<dbReference type="RefSeq" id="WP_138238013.1">
    <property type="nucleotide sequence ID" value="NZ_VBRY01000001.1"/>
</dbReference>
<dbReference type="SMART" id="SM00448">
    <property type="entry name" value="REC"/>
    <property type="match status" value="1"/>
</dbReference>
<dbReference type="SUPFAM" id="SSF52172">
    <property type="entry name" value="CheY-like"/>
    <property type="match status" value="1"/>
</dbReference>
<dbReference type="PANTHER" id="PTHR44591:SF24">
    <property type="entry name" value="PROTEIN-GLUTAMATE METHYLESTERASE_PROTEIN-GLUTAMINE GLUTAMINASE 1"/>
    <property type="match status" value="1"/>
</dbReference>
<dbReference type="AlphaFoldDB" id="A0A5R9GTL4"/>
<dbReference type="PROSITE" id="PS50110">
    <property type="entry name" value="RESPONSE_REGULATORY"/>
    <property type="match status" value="1"/>
</dbReference>
<dbReference type="InterPro" id="IPR001789">
    <property type="entry name" value="Sig_transdc_resp-reg_receiver"/>
</dbReference>
<reference evidence="4 5" key="1">
    <citation type="journal article" date="2019" name="Appl. Environ. Microbiol.">
        <title>Environmental Evidence and Genomic Insight of Iron-oxidizing Bacteria Preference Towards More Corrosion Resistant Stainless Steel at Higher Salinities.</title>
        <authorList>
            <person name="Garrison C.E."/>
            <person name="Price K.A."/>
            <person name="Field E.K."/>
        </authorList>
    </citation>
    <scope>NUCLEOTIDE SEQUENCE [LARGE SCALE GENOMIC DNA]</scope>
    <source>
        <strain evidence="4 5">P3</strain>
    </source>
</reference>
<sequence length="124" mass="13499">MARILVTDDSTFIRRRTCTILNRTGHEIIEATNGNHCLEIMQQDKPDLLFLDLVMPGLDGFGVLKTLQDAGNTIPVIVLTADIQDAVRDECMQLGAHTFLNKPPAEAAVLAALTDALAEGERKA</sequence>
<dbReference type="OrthoDB" id="5294466at2"/>
<feature type="modified residue" description="4-aspartylphosphate" evidence="2">
    <location>
        <position position="52"/>
    </location>
</feature>
<organism evidence="4 5">
    <name type="scientific">Mariprofundus erugo</name>
    <dbReference type="NCBI Taxonomy" id="2528639"/>
    <lineage>
        <taxon>Bacteria</taxon>
        <taxon>Pseudomonadati</taxon>
        <taxon>Pseudomonadota</taxon>
        <taxon>Candidatius Mariprofundia</taxon>
        <taxon>Mariprofundales</taxon>
        <taxon>Mariprofundaceae</taxon>
        <taxon>Mariprofundus</taxon>
    </lineage>
</organism>
<evidence type="ECO:0000256" key="2">
    <source>
        <dbReference type="PROSITE-ProRule" id="PRU00169"/>
    </source>
</evidence>
<evidence type="ECO:0000313" key="4">
    <source>
        <dbReference type="EMBL" id="TLS69200.1"/>
    </source>
</evidence>
<evidence type="ECO:0000259" key="3">
    <source>
        <dbReference type="PROSITE" id="PS50110"/>
    </source>
</evidence>
<proteinExistence type="predicted"/>
<protein>
    <submittedName>
        <fullName evidence="4">Response regulator</fullName>
    </submittedName>
</protein>
<dbReference type="Proteomes" id="UP000306585">
    <property type="component" value="Unassembled WGS sequence"/>
</dbReference>
<comment type="caution">
    <text evidence="4">The sequence shown here is derived from an EMBL/GenBank/DDBJ whole genome shotgun (WGS) entry which is preliminary data.</text>
</comment>
<name>A0A5R9GTL4_9PROT</name>
<gene>
    <name evidence="4" type="ORF">FEF65_01570</name>
</gene>
<accession>A0A5R9GTL4</accession>
<evidence type="ECO:0000256" key="1">
    <source>
        <dbReference type="ARBA" id="ARBA00022553"/>
    </source>
</evidence>
<dbReference type="Gene3D" id="3.40.50.2300">
    <property type="match status" value="1"/>
</dbReference>
<keyword evidence="5" id="KW-1185">Reference proteome</keyword>
<dbReference type="GO" id="GO:0000160">
    <property type="term" value="P:phosphorelay signal transduction system"/>
    <property type="evidence" value="ECO:0007669"/>
    <property type="project" value="InterPro"/>
</dbReference>
<evidence type="ECO:0000313" key="5">
    <source>
        <dbReference type="Proteomes" id="UP000306585"/>
    </source>
</evidence>